<dbReference type="SUPFAM" id="SSF56801">
    <property type="entry name" value="Acetyl-CoA synthetase-like"/>
    <property type="match status" value="1"/>
</dbReference>
<dbReference type="OrthoDB" id="1898221at2759"/>
<proteinExistence type="predicted"/>
<dbReference type="GO" id="GO:0016405">
    <property type="term" value="F:CoA-ligase activity"/>
    <property type="evidence" value="ECO:0007669"/>
    <property type="project" value="TreeGrafter"/>
</dbReference>
<gene>
    <name evidence="3" type="ORF">VP1G_04613</name>
</gene>
<evidence type="ECO:0000259" key="1">
    <source>
        <dbReference type="Pfam" id="PF00501"/>
    </source>
</evidence>
<dbReference type="InterPro" id="IPR025110">
    <property type="entry name" value="AMP-bd_C"/>
</dbReference>
<dbReference type="AlphaFoldDB" id="A0A194V0D9"/>
<dbReference type="GO" id="GO:0019748">
    <property type="term" value="P:secondary metabolic process"/>
    <property type="evidence" value="ECO:0007669"/>
    <property type="project" value="TreeGrafter"/>
</dbReference>
<dbReference type="Gene3D" id="3.40.50.980">
    <property type="match status" value="2"/>
</dbReference>
<dbReference type="Gene3D" id="3.30.300.30">
    <property type="match status" value="1"/>
</dbReference>
<dbReference type="Pfam" id="PF13193">
    <property type="entry name" value="AMP-binding_C"/>
    <property type="match status" value="1"/>
</dbReference>
<feature type="domain" description="AMP-binding enzyme C-terminal" evidence="2">
    <location>
        <begin position="156"/>
        <end position="234"/>
    </location>
</feature>
<reference evidence="4" key="1">
    <citation type="submission" date="2014-12" db="EMBL/GenBank/DDBJ databases">
        <title>Genome Sequence of Valsa Canker Pathogens Uncovers a Specific Adaption of Colonization on Woody Bark.</title>
        <authorList>
            <person name="Yin Z."/>
            <person name="Liu H."/>
            <person name="Gao X."/>
            <person name="Li Z."/>
            <person name="Song N."/>
            <person name="Ke X."/>
            <person name="Dai Q."/>
            <person name="Wu Y."/>
            <person name="Sun Y."/>
            <person name="Xu J.-R."/>
            <person name="Kang Z.K."/>
            <person name="Wang L."/>
            <person name="Huang L."/>
        </authorList>
    </citation>
    <scope>NUCLEOTIDE SEQUENCE [LARGE SCALE GENOMIC DNA]</scope>
    <source>
        <strain evidence="4">SXYL134</strain>
    </source>
</reference>
<name>A0A194V0D9_CYTMA</name>
<sequence>MTTPAALASTSGTTGLPKVAVMSHYHYVAQSMQLYDSNDKSYEVWGLTEMGWITAFHYPEKDESGSVGRLLPGNEARIMNQHGEEEIEPRVQGEILVRGPSVMREYLDNPEATNSMLVNGWLHTGDIGYQLAGKWYIVDRAKDLIKVRGWQVSPAELEQCLLLHPQIHDAAVIGIDFNDGRGELPRVYIALREPTNPISDDEIRAFMNKRLSRYKTPDGGIVRIDRIPRSAAGKILKHILREMAAKETCLSN</sequence>
<feature type="domain" description="AMP-dependent synthetase/ligase" evidence="1">
    <location>
        <begin position="42"/>
        <end position="107"/>
    </location>
</feature>
<accession>A0A194V0D9</accession>
<dbReference type="InterPro" id="IPR045851">
    <property type="entry name" value="AMP-bd_C_sf"/>
</dbReference>
<dbReference type="PANTHER" id="PTHR24096:SF265">
    <property type="entry name" value="ENZYME, PUTATIVE (AFU_ORTHOLOGUE AFUA_5G14270)-RELATED"/>
    <property type="match status" value="1"/>
</dbReference>
<dbReference type="Gene3D" id="3.40.50.12780">
    <property type="entry name" value="N-terminal domain of ligase-like"/>
    <property type="match status" value="1"/>
</dbReference>
<dbReference type="Pfam" id="PF00501">
    <property type="entry name" value="AMP-binding"/>
    <property type="match status" value="1"/>
</dbReference>
<dbReference type="STRING" id="694573.A0A194V0D9"/>
<keyword evidence="4" id="KW-1185">Reference proteome</keyword>
<dbReference type="Proteomes" id="UP000078576">
    <property type="component" value="Unassembled WGS sequence"/>
</dbReference>
<dbReference type="InterPro" id="IPR042099">
    <property type="entry name" value="ANL_N_sf"/>
</dbReference>
<dbReference type="PANTHER" id="PTHR24096">
    <property type="entry name" value="LONG-CHAIN-FATTY-ACID--COA LIGASE"/>
    <property type="match status" value="1"/>
</dbReference>
<dbReference type="EMBL" id="KN714698">
    <property type="protein sequence ID" value="KUI57336.1"/>
    <property type="molecule type" value="Genomic_DNA"/>
</dbReference>
<evidence type="ECO:0000313" key="4">
    <source>
        <dbReference type="Proteomes" id="UP000078576"/>
    </source>
</evidence>
<evidence type="ECO:0000259" key="2">
    <source>
        <dbReference type="Pfam" id="PF13193"/>
    </source>
</evidence>
<protein>
    <submittedName>
        <fullName evidence="3">4-coumarate--CoA ligase-like 1</fullName>
    </submittedName>
</protein>
<evidence type="ECO:0000313" key="3">
    <source>
        <dbReference type="EMBL" id="KUI57336.1"/>
    </source>
</evidence>
<organism evidence="3 4">
    <name type="scientific">Cytospora mali</name>
    <name type="common">Apple Valsa canker fungus</name>
    <name type="synonym">Valsa mali</name>
    <dbReference type="NCBI Taxonomy" id="578113"/>
    <lineage>
        <taxon>Eukaryota</taxon>
        <taxon>Fungi</taxon>
        <taxon>Dikarya</taxon>
        <taxon>Ascomycota</taxon>
        <taxon>Pezizomycotina</taxon>
        <taxon>Sordariomycetes</taxon>
        <taxon>Sordariomycetidae</taxon>
        <taxon>Diaporthales</taxon>
        <taxon>Cytosporaceae</taxon>
        <taxon>Cytospora</taxon>
    </lineage>
</organism>
<dbReference type="InterPro" id="IPR000873">
    <property type="entry name" value="AMP-dep_synth/lig_dom"/>
</dbReference>